<evidence type="ECO:0008006" key="4">
    <source>
        <dbReference type="Google" id="ProtNLM"/>
    </source>
</evidence>
<keyword evidence="3" id="KW-1185">Reference proteome</keyword>
<proteinExistence type="predicted"/>
<keyword evidence="1" id="KW-0732">Signal</keyword>
<dbReference type="AlphaFoldDB" id="A0A2T3NNW2"/>
<protein>
    <recommendedName>
        <fullName evidence="4">Porin</fullName>
    </recommendedName>
</protein>
<name>A0A2T3NNW2_9GAMM</name>
<feature type="chain" id="PRO_5015562833" description="Porin" evidence="1">
    <location>
        <begin position="21"/>
        <end position="254"/>
    </location>
</feature>
<gene>
    <name evidence="2" type="ORF">C9I98_19210</name>
</gene>
<sequence length="254" mass="27969">MKKTLLTVAVFSAVSFNAFADDDIQDMSDPLAVFTQVGAGYTDKGLNIKLGQTYDTGNPTTAGMNVLELKGAMGDTLGWRDEANDSIDSIRFRNFGVDLTNGRGNQIDVNYDFNTEAGSISYSFIQALPAFGPIQLFPLGGVGAAFGNNVTGDDGETISGYSMPGTFAVIGTYGKFTINDKIWLNYNPMWMTTLSGSDSYKNNAYGENNANILAHEFAASYQFNPRFNVRYFANWTEYTDFKDGDHRIEFNYQI</sequence>
<organism evidence="2 3">
    <name type="scientific">Photobacterium sanctipauli</name>
    <dbReference type="NCBI Taxonomy" id="1342794"/>
    <lineage>
        <taxon>Bacteria</taxon>
        <taxon>Pseudomonadati</taxon>
        <taxon>Pseudomonadota</taxon>
        <taxon>Gammaproteobacteria</taxon>
        <taxon>Vibrionales</taxon>
        <taxon>Vibrionaceae</taxon>
        <taxon>Photobacterium</taxon>
    </lineage>
</organism>
<reference evidence="2 3" key="1">
    <citation type="submission" date="2018-01" db="EMBL/GenBank/DDBJ databases">
        <title>Whole genome sequencing of Histamine producing bacteria.</title>
        <authorList>
            <person name="Butler K."/>
        </authorList>
    </citation>
    <scope>NUCLEOTIDE SEQUENCE [LARGE SCALE GENOMIC DNA]</scope>
    <source>
        <strain evidence="2 3">DSM 100436</strain>
    </source>
</reference>
<evidence type="ECO:0000313" key="3">
    <source>
        <dbReference type="Proteomes" id="UP000241771"/>
    </source>
</evidence>
<dbReference type="RefSeq" id="WP_036825627.1">
    <property type="nucleotide sequence ID" value="NZ_JGVO01000668.1"/>
</dbReference>
<accession>A0A2T3NNW2</accession>
<dbReference type="OrthoDB" id="5291732at2"/>
<comment type="caution">
    <text evidence="2">The sequence shown here is derived from an EMBL/GenBank/DDBJ whole genome shotgun (WGS) entry which is preliminary data.</text>
</comment>
<feature type="signal peptide" evidence="1">
    <location>
        <begin position="1"/>
        <end position="20"/>
    </location>
</feature>
<dbReference type="EMBL" id="PYMA01000014">
    <property type="protein sequence ID" value="PSW17646.1"/>
    <property type="molecule type" value="Genomic_DNA"/>
</dbReference>
<evidence type="ECO:0000256" key="1">
    <source>
        <dbReference type="SAM" id="SignalP"/>
    </source>
</evidence>
<dbReference type="Proteomes" id="UP000241771">
    <property type="component" value="Unassembled WGS sequence"/>
</dbReference>
<evidence type="ECO:0000313" key="2">
    <source>
        <dbReference type="EMBL" id="PSW17646.1"/>
    </source>
</evidence>